<reference evidence="7" key="1">
    <citation type="submission" date="2006-10" db="EMBL/GenBank/DDBJ databases">
        <authorList>
            <person name="Amadeo P."/>
            <person name="Zhao Q."/>
            <person name="Wortman J."/>
            <person name="Fraser-Liggett C."/>
            <person name="Carlton J."/>
        </authorList>
    </citation>
    <scope>NUCLEOTIDE SEQUENCE</scope>
    <source>
        <strain evidence="7">G3</strain>
    </source>
</reference>
<evidence type="ECO:0000256" key="5">
    <source>
        <dbReference type="ARBA" id="ARBA00023004"/>
    </source>
</evidence>
<keyword evidence="5" id="KW-0408">Iron</keyword>
<evidence type="ECO:0000256" key="3">
    <source>
        <dbReference type="ARBA" id="ARBA00022723"/>
    </source>
</evidence>
<dbReference type="PROSITE" id="PS50905">
    <property type="entry name" value="FERRITIN_LIKE"/>
    <property type="match status" value="1"/>
</dbReference>
<dbReference type="Pfam" id="PF02915">
    <property type="entry name" value="Rubrerythrin"/>
    <property type="match status" value="1"/>
</dbReference>
<dbReference type="InterPro" id="IPR012347">
    <property type="entry name" value="Ferritin-like"/>
</dbReference>
<dbReference type="OrthoDB" id="10257359at2759"/>
<dbReference type="InterPro" id="IPR052364">
    <property type="entry name" value="Rubrerythrin"/>
</dbReference>
<dbReference type="Proteomes" id="UP000001542">
    <property type="component" value="Unassembled WGS sequence"/>
</dbReference>
<dbReference type="InterPro" id="IPR009078">
    <property type="entry name" value="Ferritin-like_SF"/>
</dbReference>
<dbReference type="KEGG" id="tva:4760130"/>
<dbReference type="NCBIfam" id="NF045767">
    <property type="entry name" value="RuberyRbr"/>
    <property type="match status" value="1"/>
</dbReference>
<sequence length="170" mass="19408">MARNRYTFFAEVAKKQGYEQIANIFIETAENEKVHADYFWSLIKGLGSVKIEMEVPEYGVNDTLTNLRNAAAGEYAEHTSEYPHFADVAEKEGFPKIANSFCGIATVEKEHEMRFNTLAKQVETSSVFKRETVVAWKCRYCGAIVRAKETPERCPVCFKPQGFFEIKETI</sequence>
<evidence type="ECO:0000313" key="7">
    <source>
        <dbReference type="EMBL" id="EAY02292.1"/>
    </source>
</evidence>
<dbReference type="Gene3D" id="1.20.1260.10">
    <property type="match status" value="1"/>
</dbReference>
<dbReference type="RefSeq" id="XP_001314607.1">
    <property type="nucleotide sequence ID" value="XM_001314577.1"/>
</dbReference>
<proteinExistence type="predicted"/>
<dbReference type="CDD" id="cd01041">
    <property type="entry name" value="Rubrerythrin"/>
    <property type="match status" value="1"/>
</dbReference>
<dbReference type="VEuPathDB" id="TrichDB:TVAGG3_0863940"/>
<evidence type="ECO:0000313" key="8">
    <source>
        <dbReference type="Proteomes" id="UP000001542"/>
    </source>
</evidence>
<evidence type="ECO:0000256" key="4">
    <source>
        <dbReference type="ARBA" id="ARBA00022982"/>
    </source>
</evidence>
<reference evidence="7" key="2">
    <citation type="journal article" date="2007" name="Science">
        <title>Draft genome sequence of the sexually transmitted pathogen Trichomonas vaginalis.</title>
        <authorList>
            <person name="Carlton J.M."/>
            <person name="Hirt R.P."/>
            <person name="Silva J.C."/>
            <person name="Delcher A.L."/>
            <person name="Schatz M."/>
            <person name="Zhao Q."/>
            <person name="Wortman J.R."/>
            <person name="Bidwell S.L."/>
            <person name="Alsmark U.C.M."/>
            <person name="Besteiro S."/>
            <person name="Sicheritz-Ponten T."/>
            <person name="Noel C.J."/>
            <person name="Dacks J.B."/>
            <person name="Foster P.G."/>
            <person name="Simillion C."/>
            <person name="Van de Peer Y."/>
            <person name="Miranda-Saavedra D."/>
            <person name="Barton G.J."/>
            <person name="Westrop G.D."/>
            <person name="Mueller S."/>
            <person name="Dessi D."/>
            <person name="Fiori P.L."/>
            <person name="Ren Q."/>
            <person name="Paulsen I."/>
            <person name="Zhang H."/>
            <person name="Bastida-Corcuera F.D."/>
            <person name="Simoes-Barbosa A."/>
            <person name="Brown M.T."/>
            <person name="Hayes R.D."/>
            <person name="Mukherjee M."/>
            <person name="Okumura C.Y."/>
            <person name="Schneider R."/>
            <person name="Smith A.J."/>
            <person name="Vanacova S."/>
            <person name="Villalvazo M."/>
            <person name="Haas B.J."/>
            <person name="Pertea M."/>
            <person name="Feldblyum T.V."/>
            <person name="Utterback T.R."/>
            <person name="Shu C.L."/>
            <person name="Osoegawa K."/>
            <person name="de Jong P.J."/>
            <person name="Hrdy I."/>
            <person name="Horvathova L."/>
            <person name="Zubacova Z."/>
            <person name="Dolezal P."/>
            <person name="Malik S.B."/>
            <person name="Logsdon J.M. Jr."/>
            <person name="Henze K."/>
            <person name="Gupta A."/>
            <person name="Wang C.C."/>
            <person name="Dunne R.L."/>
            <person name="Upcroft J.A."/>
            <person name="Upcroft P."/>
            <person name="White O."/>
            <person name="Salzberg S.L."/>
            <person name="Tang P."/>
            <person name="Chiu C.-H."/>
            <person name="Lee Y.-S."/>
            <person name="Embley T.M."/>
            <person name="Coombs G.H."/>
            <person name="Mottram J.C."/>
            <person name="Tachezy J."/>
            <person name="Fraser-Liggett C.M."/>
            <person name="Johnson P.J."/>
        </authorList>
    </citation>
    <scope>NUCLEOTIDE SEQUENCE [LARGE SCALE GENOMIC DNA]</scope>
    <source>
        <strain evidence="7">G3</strain>
    </source>
</reference>
<dbReference type="GO" id="GO:0016491">
    <property type="term" value="F:oxidoreductase activity"/>
    <property type="evidence" value="ECO:0007669"/>
    <property type="project" value="InterPro"/>
</dbReference>
<evidence type="ECO:0000256" key="2">
    <source>
        <dbReference type="ARBA" id="ARBA00022448"/>
    </source>
</evidence>
<dbReference type="SMR" id="A2EYD9"/>
<dbReference type="PANTHER" id="PTHR43865:SF1">
    <property type="entry name" value="RUBRERYTHRIN-RELATED"/>
    <property type="match status" value="1"/>
</dbReference>
<keyword evidence="3" id="KW-0479">Metal-binding</keyword>
<evidence type="ECO:0000259" key="6">
    <source>
        <dbReference type="PROSITE" id="PS50905"/>
    </source>
</evidence>
<keyword evidence="4" id="KW-0249">Electron transport</keyword>
<dbReference type="InParanoid" id="A2EYD9"/>
<dbReference type="EMBL" id="DS113540">
    <property type="protein sequence ID" value="EAY02292.1"/>
    <property type="molecule type" value="Genomic_DNA"/>
</dbReference>
<dbReference type="Pfam" id="PF21349">
    <property type="entry name" value="RUBY_RBDX"/>
    <property type="match status" value="1"/>
</dbReference>
<organism evidence="7 8">
    <name type="scientific">Trichomonas vaginalis (strain ATCC PRA-98 / G3)</name>
    <dbReference type="NCBI Taxonomy" id="412133"/>
    <lineage>
        <taxon>Eukaryota</taxon>
        <taxon>Metamonada</taxon>
        <taxon>Parabasalia</taxon>
        <taxon>Trichomonadida</taxon>
        <taxon>Trichomonadidae</taxon>
        <taxon>Trichomonas</taxon>
    </lineage>
</organism>
<dbReference type="VEuPathDB" id="TrichDB:TVAG_275660"/>
<dbReference type="AlphaFoldDB" id="A2EYD9"/>
<name>A2EYD9_TRIV3</name>
<dbReference type="SUPFAM" id="SSF47240">
    <property type="entry name" value="Ferritin-like"/>
    <property type="match status" value="1"/>
</dbReference>
<comment type="cofactor">
    <cofactor evidence="1">
        <name>Fe(3+)</name>
        <dbReference type="ChEBI" id="CHEBI:29034"/>
    </cofactor>
</comment>
<dbReference type="InterPro" id="IPR003251">
    <property type="entry name" value="Rr_diiron-bd_dom"/>
</dbReference>
<dbReference type="eggNOG" id="ENOG502S7TY">
    <property type="taxonomic scope" value="Eukaryota"/>
</dbReference>
<evidence type="ECO:0000256" key="1">
    <source>
        <dbReference type="ARBA" id="ARBA00001965"/>
    </source>
</evidence>
<keyword evidence="8" id="KW-1185">Reference proteome</keyword>
<dbReference type="InterPro" id="IPR048574">
    <property type="entry name" value="RUBY_RBDX"/>
</dbReference>
<feature type="domain" description="Ferritin-like diiron" evidence="6">
    <location>
        <begin position="1"/>
        <end position="126"/>
    </location>
</feature>
<dbReference type="Gene3D" id="2.20.28.10">
    <property type="match status" value="1"/>
</dbReference>
<gene>
    <name evidence="7" type="ORF">TVAG_275660</name>
</gene>
<dbReference type="SUPFAM" id="SSF57802">
    <property type="entry name" value="Rubredoxin-like"/>
    <property type="match status" value="1"/>
</dbReference>
<dbReference type="GO" id="GO:0046872">
    <property type="term" value="F:metal ion binding"/>
    <property type="evidence" value="ECO:0007669"/>
    <property type="project" value="UniProtKB-KW"/>
</dbReference>
<dbReference type="PANTHER" id="PTHR43865">
    <property type="entry name" value="RUBRERYTHRIN-RELATED"/>
    <property type="match status" value="1"/>
</dbReference>
<keyword evidence="2" id="KW-0813">Transport</keyword>
<accession>A2EYD9</accession>
<dbReference type="InterPro" id="IPR009040">
    <property type="entry name" value="Ferritin-like_diiron"/>
</dbReference>
<protein>
    <submittedName>
        <fullName evidence="7">Rubrerythrin, putative</fullName>
    </submittedName>
</protein>